<name>A0A921JCB0_9STAP</name>
<dbReference type="EMBL" id="DYYI01000094">
    <property type="protein sequence ID" value="HJE20411.1"/>
    <property type="molecule type" value="Genomic_DNA"/>
</dbReference>
<comment type="caution">
    <text evidence="2">The sequence shown here is derived from an EMBL/GenBank/DDBJ whole genome shotgun (WGS) entry which is preliminary data.</text>
</comment>
<dbReference type="PANTHER" id="PTHR18964:SF149">
    <property type="entry name" value="BIFUNCTIONAL UDP-N-ACETYLGLUCOSAMINE 2-EPIMERASE_N-ACETYLMANNOSAMINE KINASE"/>
    <property type="match status" value="1"/>
</dbReference>
<dbReference type="Proteomes" id="UP000763505">
    <property type="component" value="Unassembled WGS sequence"/>
</dbReference>
<protein>
    <submittedName>
        <fullName evidence="2">ROK family protein</fullName>
    </submittedName>
</protein>
<accession>A0A921JCB0</accession>
<proteinExistence type="inferred from homology"/>
<evidence type="ECO:0000256" key="1">
    <source>
        <dbReference type="ARBA" id="ARBA00006479"/>
    </source>
</evidence>
<dbReference type="AlphaFoldDB" id="A0A921JCB0"/>
<evidence type="ECO:0000313" key="3">
    <source>
        <dbReference type="Proteomes" id="UP000763505"/>
    </source>
</evidence>
<comment type="similarity">
    <text evidence="1">Belongs to the ROK (NagC/XylR) family.</text>
</comment>
<dbReference type="PANTHER" id="PTHR18964">
    <property type="entry name" value="ROK (REPRESSOR, ORF, KINASE) FAMILY"/>
    <property type="match status" value="1"/>
</dbReference>
<sequence length="298" mass="33000">MKYYIGVDIGGTKILTVVMNENKEVIGDYQVATDTRSEEHLFDSVVISIESLLKSKNMNHNDITAIGVGVPGLVNAKKGIAVYQSNIPWQNFPVVKRMSDHFGNVKVTIDNDVAVAAYNEWHNVQSSKTFVYVTISTGIAITTIINGEIFRGNGFAGELGQTFFMHNGEYQRLENIISGPALRNRYRAVTGNGRLNTKDLFNHYKDNEDAKSIIDEAAQMMAVALYQVNALIDPDTIVFGGSVITHNPDYLETIKQKLSDMLLPDQAHILNRMYISKAQNQQGARGAVLQAISKVSNE</sequence>
<reference evidence="2" key="2">
    <citation type="submission" date="2021-09" db="EMBL/GenBank/DDBJ databases">
        <authorList>
            <person name="Gilroy R."/>
        </authorList>
    </citation>
    <scope>NUCLEOTIDE SEQUENCE</scope>
    <source>
        <strain evidence="2">6019</strain>
    </source>
</reference>
<reference evidence="2" key="1">
    <citation type="journal article" date="2021" name="PeerJ">
        <title>Extensive microbial diversity within the chicken gut microbiome revealed by metagenomics and culture.</title>
        <authorList>
            <person name="Gilroy R."/>
            <person name="Ravi A."/>
            <person name="Getino M."/>
            <person name="Pursley I."/>
            <person name="Horton D.L."/>
            <person name="Alikhan N.F."/>
            <person name="Baker D."/>
            <person name="Gharbi K."/>
            <person name="Hall N."/>
            <person name="Watson M."/>
            <person name="Adriaenssens E.M."/>
            <person name="Foster-Nyarko E."/>
            <person name="Jarju S."/>
            <person name="Secka A."/>
            <person name="Antonio M."/>
            <person name="Oren A."/>
            <person name="Chaudhuri R.R."/>
            <person name="La Ragione R."/>
            <person name="Hildebrand F."/>
            <person name="Pallen M.J."/>
        </authorList>
    </citation>
    <scope>NUCLEOTIDE SEQUENCE</scope>
    <source>
        <strain evidence="2">6019</strain>
    </source>
</reference>
<dbReference type="Gene3D" id="3.30.420.40">
    <property type="match status" value="2"/>
</dbReference>
<dbReference type="SUPFAM" id="SSF53067">
    <property type="entry name" value="Actin-like ATPase domain"/>
    <property type="match status" value="1"/>
</dbReference>
<organism evidence="2 3">
    <name type="scientific">Aliicoccus persicus</name>
    <dbReference type="NCBI Taxonomy" id="930138"/>
    <lineage>
        <taxon>Bacteria</taxon>
        <taxon>Bacillati</taxon>
        <taxon>Bacillota</taxon>
        <taxon>Bacilli</taxon>
        <taxon>Bacillales</taxon>
        <taxon>Staphylococcaceae</taxon>
        <taxon>Aliicoccus</taxon>
    </lineage>
</organism>
<evidence type="ECO:0000313" key="2">
    <source>
        <dbReference type="EMBL" id="HJE20411.1"/>
    </source>
</evidence>
<dbReference type="Pfam" id="PF00480">
    <property type="entry name" value="ROK"/>
    <property type="match status" value="1"/>
</dbReference>
<dbReference type="InterPro" id="IPR000600">
    <property type="entry name" value="ROK"/>
</dbReference>
<dbReference type="InterPro" id="IPR043129">
    <property type="entry name" value="ATPase_NBD"/>
</dbReference>
<gene>
    <name evidence="2" type="ORF">K8V35_08670</name>
</gene>